<evidence type="ECO:0000259" key="4">
    <source>
        <dbReference type="Pfam" id="PF00557"/>
    </source>
</evidence>
<evidence type="ECO:0000313" key="6">
    <source>
        <dbReference type="EMBL" id="SHG65936.1"/>
    </source>
</evidence>
<dbReference type="InterPro" id="IPR036005">
    <property type="entry name" value="Creatinase/aminopeptidase-like"/>
</dbReference>
<dbReference type="InterPro" id="IPR000994">
    <property type="entry name" value="Pept_M24"/>
</dbReference>
<dbReference type="InterPro" id="IPR050659">
    <property type="entry name" value="Peptidase_M24B"/>
</dbReference>
<dbReference type="SUPFAM" id="SSF53092">
    <property type="entry name" value="Creatinase/prolidase N-terminal domain"/>
    <property type="match status" value="1"/>
</dbReference>
<dbReference type="SUPFAM" id="SSF55920">
    <property type="entry name" value="Creatinase/aminopeptidase"/>
    <property type="match status" value="1"/>
</dbReference>
<dbReference type="InterPro" id="IPR001131">
    <property type="entry name" value="Peptidase_M24B_aminopep-P_CS"/>
</dbReference>
<dbReference type="CDD" id="cd01092">
    <property type="entry name" value="APP-like"/>
    <property type="match status" value="1"/>
</dbReference>
<dbReference type="GO" id="GO:0004177">
    <property type="term" value="F:aminopeptidase activity"/>
    <property type="evidence" value="ECO:0007669"/>
    <property type="project" value="UniProtKB-KW"/>
</dbReference>
<keyword evidence="2" id="KW-0378">Hydrolase</keyword>
<accession>A0A1M5LLU8</accession>
<keyword evidence="6" id="KW-0031">Aminopeptidase</keyword>
<dbReference type="Proteomes" id="UP000242329">
    <property type="component" value="Unassembled WGS sequence"/>
</dbReference>
<dbReference type="Gene3D" id="3.90.230.10">
    <property type="entry name" value="Creatinase/methionine aminopeptidase superfamily"/>
    <property type="match status" value="1"/>
</dbReference>
<dbReference type="PANTHER" id="PTHR46112">
    <property type="entry name" value="AMINOPEPTIDASE"/>
    <property type="match status" value="1"/>
</dbReference>
<dbReference type="InterPro" id="IPR029149">
    <property type="entry name" value="Creatin/AminoP/Spt16_N"/>
</dbReference>
<dbReference type="EMBL" id="FQWY01000008">
    <property type="protein sequence ID" value="SHG65936.1"/>
    <property type="molecule type" value="Genomic_DNA"/>
</dbReference>
<dbReference type="GO" id="GO:0046872">
    <property type="term" value="F:metal ion binding"/>
    <property type="evidence" value="ECO:0007669"/>
    <property type="project" value="UniProtKB-KW"/>
</dbReference>
<protein>
    <submittedName>
        <fullName evidence="6">Xaa-Pro aminopeptidase</fullName>
    </submittedName>
</protein>
<proteinExistence type="inferred from homology"/>
<evidence type="ECO:0000313" key="7">
    <source>
        <dbReference type="Proteomes" id="UP000242329"/>
    </source>
</evidence>
<feature type="domain" description="Peptidase M24" evidence="4">
    <location>
        <begin position="124"/>
        <end position="326"/>
    </location>
</feature>
<gene>
    <name evidence="6" type="ORF">SAMN02745221_00698</name>
</gene>
<evidence type="ECO:0000259" key="5">
    <source>
        <dbReference type="Pfam" id="PF01321"/>
    </source>
</evidence>
<comment type="similarity">
    <text evidence="3">Belongs to the peptidase M24B family.</text>
</comment>
<evidence type="ECO:0000256" key="3">
    <source>
        <dbReference type="RuleBase" id="RU000590"/>
    </source>
</evidence>
<dbReference type="OrthoDB" id="9806388at2"/>
<dbReference type="Gene3D" id="3.40.350.10">
    <property type="entry name" value="Creatinase/prolidase N-terminal domain"/>
    <property type="match status" value="1"/>
</dbReference>
<dbReference type="PANTHER" id="PTHR46112:SF3">
    <property type="entry name" value="AMINOPEPTIDASE YPDF"/>
    <property type="match status" value="1"/>
</dbReference>
<name>A0A1M5LLU8_9FIRM</name>
<dbReference type="STRING" id="1123382.SAMN02745221_00698"/>
<organism evidence="6 7">
    <name type="scientific">Thermosyntropha lipolytica DSM 11003</name>
    <dbReference type="NCBI Taxonomy" id="1123382"/>
    <lineage>
        <taxon>Bacteria</taxon>
        <taxon>Bacillati</taxon>
        <taxon>Bacillota</taxon>
        <taxon>Clostridia</taxon>
        <taxon>Eubacteriales</taxon>
        <taxon>Syntrophomonadaceae</taxon>
        <taxon>Thermosyntropha</taxon>
    </lineage>
</organism>
<dbReference type="Pfam" id="PF01321">
    <property type="entry name" value="Creatinase_N"/>
    <property type="match status" value="1"/>
</dbReference>
<keyword evidence="1 3" id="KW-0479">Metal-binding</keyword>
<dbReference type="Pfam" id="PF00557">
    <property type="entry name" value="Peptidase_M24"/>
    <property type="match status" value="1"/>
</dbReference>
<keyword evidence="6" id="KW-0645">Protease</keyword>
<sequence>MKEKGLNAFLVSKPENIRYLSGFTGGEDAKLLILEDEQYIITDTRYREQAAREAPHFELLLDKFPYLEALNKVRRSCWDRLGIESLHLTYHEYRMLESTLDVDLFPLEYEVEELRMVKEEEELECIREAARIGDMVFEEIVSFLKPGITEKKIADRIAFLLREKGCAKEAFDVIAAAGENASLPHARPGEKAVKPGEMLILDYGGFYEGYAADMTRTVFIGSPSAYFQDAYREVLKAQKIGISVVRAGIKASKVDEAVRDYLKSSGLGDYFVHSTGHGLGLEIHEKPALSPAGDIELKENMVVTIEPGIYIPGKGGIRIEDTVIVKKDGCEIITRTDKELRIIF</sequence>
<keyword evidence="7" id="KW-1185">Reference proteome</keyword>
<evidence type="ECO:0000256" key="2">
    <source>
        <dbReference type="ARBA" id="ARBA00022801"/>
    </source>
</evidence>
<dbReference type="InterPro" id="IPR000587">
    <property type="entry name" value="Creatinase_N"/>
</dbReference>
<feature type="domain" description="Creatinase N-terminal" evidence="5">
    <location>
        <begin position="1"/>
        <end position="117"/>
    </location>
</feature>
<dbReference type="AlphaFoldDB" id="A0A1M5LLU8"/>
<dbReference type="PROSITE" id="PS00491">
    <property type="entry name" value="PROLINE_PEPTIDASE"/>
    <property type="match status" value="1"/>
</dbReference>
<evidence type="ECO:0000256" key="1">
    <source>
        <dbReference type="ARBA" id="ARBA00022723"/>
    </source>
</evidence>
<reference evidence="7" key="1">
    <citation type="submission" date="2016-11" db="EMBL/GenBank/DDBJ databases">
        <authorList>
            <person name="Varghese N."/>
            <person name="Submissions S."/>
        </authorList>
    </citation>
    <scope>NUCLEOTIDE SEQUENCE [LARGE SCALE GENOMIC DNA]</scope>
    <source>
        <strain evidence="7">DSM 11003</strain>
    </source>
</reference>